<evidence type="ECO:0000313" key="6">
    <source>
        <dbReference type="EMBL" id="MED6151899.1"/>
    </source>
</evidence>
<proteinExistence type="predicted"/>
<dbReference type="Proteomes" id="UP001341840">
    <property type="component" value="Unassembled WGS sequence"/>
</dbReference>
<dbReference type="EMBL" id="JASCZI010092120">
    <property type="protein sequence ID" value="MED6151899.1"/>
    <property type="molecule type" value="Genomic_DNA"/>
</dbReference>
<keyword evidence="4" id="KW-0804">Transcription</keyword>
<keyword evidence="3" id="KW-0238">DNA-binding</keyword>
<keyword evidence="7" id="KW-1185">Reference proteome</keyword>
<sequence length="226" mass="25325">MLHKDMVEIPAIFYKNFNHEISESVVFTHEVGNEIDMLLECGERNAVIVKGLRNISTTYQLVLGGWLKVLYVGENTLYIIKVMDHKMISKDITSVPYRVTLDLSPIGILRDPVDIAVEGLVNEVISELAESQGNFTSYVAAVCGIDDGNYEDYESNIDQYFPTLAEEEGGKAGQKSNALLGIISGESVRVQCEKKTNYYDANFLDSDFFVPKINLMEMTTMAWVTI</sequence>
<dbReference type="InterPro" id="IPR015300">
    <property type="entry name" value="DNA-bd_pseudobarrel_sf"/>
</dbReference>
<organism evidence="6 7">
    <name type="scientific">Stylosanthes scabra</name>
    <dbReference type="NCBI Taxonomy" id="79078"/>
    <lineage>
        <taxon>Eukaryota</taxon>
        <taxon>Viridiplantae</taxon>
        <taxon>Streptophyta</taxon>
        <taxon>Embryophyta</taxon>
        <taxon>Tracheophyta</taxon>
        <taxon>Spermatophyta</taxon>
        <taxon>Magnoliopsida</taxon>
        <taxon>eudicotyledons</taxon>
        <taxon>Gunneridae</taxon>
        <taxon>Pentapetalae</taxon>
        <taxon>rosids</taxon>
        <taxon>fabids</taxon>
        <taxon>Fabales</taxon>
        <taxon>Fabaceae</taxon>
        <taxon>Papilionoideae</taxon>
        <taxon>50 kb inversion clade</taxon>
        <taxon>dalbergioids sensu lato</taxon>
        <taxon>Dalbergieae</taxon>
        <taxon>Pterocarpus clade</taxon>
        <taxon>Stylosanthes</taxon>
    </lineage>
</organism>
<evidence type="ECO:0000256" key="3">
    <source>
        <dbReference type="ARBA" id="ARBA00023125"/>
    </source>
</evidence>
<keyword evidence="2" id="KW-0805">Transcription regulation</keyword>
<reference evidence="6 7" key="1">
    <citation type="journal article" date="2023" name="Plants (Basel)">
        <title>Bridging the Gap: Combining Genomics and Transcriptomics Approaches to Understand Stylosanthes scabra, an Orphan Legume from the Brazilian Caatinga.</title>
        <authorList>
            <person name="Ferreira-Neto J.R.C."/>
            <person name="da Silva M.D."/>
            <person name="Binneck E."/>
            <person name="de Melo N.F."/>
            <person name="da Silva R.H."/>
            <person name="de Melo A.L.T.M."/>
            <person name="Pandolfi V."/>
            <person name="Bustamante F.O."/>
            <person name="Brasileiro-Vidal A.C."/>
            <person name="Benko-Iseppon A.M."/>
        </authorList>
    </citation>
    <scope>NUCLEOTIDE SEQUENCE [LARGE SCALE GENOMIC DNA]</scope>
    <source>
        <tissue evidence="6">Leaves</tissue>
    </source>
</reference>
<name>A0ABU6TSS4_9FABA</name>
<comment type="subcellular location">
    <subcellularLocation>
        <location evidence="1">Nucleus</location>
    </subcellularLocation>
</comment>
<evidence type="ECO:0000313" key="7">
    <source>
        <dbReference type="Proteomes" id="UP001341840"/>
    </source>
</evidence>
<comment type="caution">
    <text evidence="6">The sequence shown here is derived from an EMBL/GenBank/DDBJ whole genome shotgun (WGS) entry which is preliminary data.</text>
</comment>
<protein>
    <submittedName>
        <fullName evidence="6">Uncharacterized protein</fullName>
    </submittedName>
</protein>
<evidence type="ECO:0000256" key="2">
    <source>
        <dbReference type="ARBA" id="ARBA00023015"/>
    </source>
</evidence>
<gene>
    <name evidence="6" type="ORF">PIB30_086756</name>
</gene>
<accession>A0ABU6TSS4</accession>
<keyword evidence="5" id="KW-0539">Nucleus</keyword>
<evidence type="ECO:0000256" key="4">
    <source>
        <dbReference type="ARBA" id="ARBA00023163"/>
    </source>
</evidence>
<evidence type="ECO:0000256" key="1">
    <source>
        <dbReference type="ARBA" id="ARBA00004123"/>
    </source>
</evidence>
<dbReference type="SUPFAM" id="SSF101936">
    <property type="entry name" value="DNA-binding pseudobarrel domain"/>
    <property type="match status" value="1"/>
</dbReference>
<evidence type="ECO:0000256" key="5">
    <source>
        <dbReference type="ARBA" id="ARBA00023242"/>
    </source>
</evidence>